<dbReference type="RefSeq" id="WP_244157714.1">
    <property type="nucleotide sequence ID" value="NZ_CBCSKY010000026.1"/>
</dbReference>
<dbReference type="Gene3D" id="3.30.457.10">
    <property type="entry name" value="Copper amine oxidase-like, N-terminal domain"/>
    <property type="match status" value="1"/>
</dbReference>
<dbReference type="InterPro" id="IPR036582">
    <property type="entry name" value="Mao_N_sf"/>
</dbReference>
<dbReference type="SUPFAM" id="SSF55383">
    <property type="entry name" value="Copper amine oxidase, domain N"/>
    <property type="match status" value="1"/>
</dbReference>
<dbReference type="Pfam" id="PF07833">
    <property type="entry name" value="Cu_amine_oxidN1"/>
    <property type="match status" value="1"/>
</dbReference>
<feature type="domain" description="Copper amine oxidase-like N-terminal" evidence="2">
    <location>
        <begin position="53"/>
        <end position="146"/>
    </location>
</feature>
<evidence type="ECO:0000259" key="2">
    <source>
        <dbReference type="Pfam" id="PF07833"/>
    </source>
</evidence>
<accession>A0A1G8TB61</accession>
<dbReference type="STRING" id="1174501.SAMN05216192_11665"/>
<evidence type="ECO:0000313" key="4">
    <source>
        <dbReference type="Proteomes" id="UP000199050"/>
    </source>
</evidence>
<dbReference type="AlphaFoldDB" id="A0A1G8TB61"/>
<feature type="signal peptide" evidence="1">
    <location>
        <begin position="1"/>
        <end position="26"/>
    </location>
</feature>
<dbReference type="InterPro" id="IPR012854">
    <property type="entry name" value="Cu_amine_oxidase-like_N"/>
</dbReference>
<protein>
    <submittedName>
        <fullName evidence="3">Copper amine oxidase N-terminal domain-containing protein</fullName>
    </submittedName>
</protein>
<name>A0A1G8TB61_9BACL</name>
<reference evidence="4" key="1">
    <citation type="submission" date="2016-10" db="EMBL/GenBank/DDBJ databases">
        <authorList>
            <person name="Varghese N."/>
            <person name="Submissions S."/>
        </authorList>
    </citation>
    <scope>NUCLEOTIDE SEQUENCE [LARGE SCALE GENOMIC DNA]</scope>
    <source>
        <strain evidence="4">CGMCC 1.11012</strain>
    </source>
</reference>
<gene>
    <name evidence="3" type="ORF">SAMN05216192_11665</name>
</gene>
<evidence type="ECO:0000313" key="3">
    <source>
        <dbReference type="EMBL" id="SDJ38822.1"/>
    </source>
</evidence>
<feature type="chain" id="PRO_5011643969" evidence="1">
    <location>
        <begin position="27"/>
        <end position="389"/>
    </location>
</feature>
<keyword evidence="4" id="KW-1185">Reference proteome</keyword>
<sequence length="389" mass="43023">MIRKLLLLSTAGLMLLSGTMSAPATARSGTEEVKYYVTYSSDSGISGSSVGTALIKNGVSYLPANLVNSLGIEMKWDKTRTRASFSGWEKSFAVRLGSSTGVLDNVSVNTGGTPFLLQDELYLPAKFLVKALEGGTVRWDAKTRSLLANGLHMYRGHTETYKGTRYSVSLDTGDLYISTGKTDKRKLAHLGRGLDLVGFTFEDTPGGLTVLQVRNSYGEPHLYAEYFTYLLKNGALLRQAHTDFHSTFDEPALWSEGRLLMNDGQTLRLIEDGTGAVKETVDLPKLMGTSVTRDVYYNVEAFYSDVALIRPGDTAFLTAVDRSTGTQTLLYEQLPAADRKWILDQWDSMFPGDDLRYEGRSGNELTIRAYNLGLERKEKQFVYPLPTSQ</sequence>
<dbReference type="EMBL" id="FNDX01000016">
    <property type="protein sequence ID" value="SDJ38822.1"/>
    <property type="molecule type" value="Genomic_DNA"/>
</dbReference>
<proteinExistence type="predicted"/>
<dbReference type="Proteomes" id="UP000199050">
    <property type="component" value="Unassembled WGS sequence"/>
</dbReference>
<organism evidence="3 4">
    <name type="scientific">Paenibacillus typhae</name>
    <dbReference type="NCBI Taxonomy" id="1174501"/>
    <lineage>
        <taxon>Bacteria</taxon>
        <taxon>Bacillati</taxon>
        <taxon>Bacillota</taxon>
        <taxon>Bacilli</taxon>
        <taxon>Bacillales</taxon>
        <taxon>Paenibacillaceae</taxon>
        <taxon>Paenibacillus</taxon>
    </lineage>
</organism>
<keyword evidence="1" id="KW-0732">Signal</keyword>
<evidence type="ECO:0000256" key="1">
    <source>
        <dbReference type="SAM" id="SignalP"/>
    </source>
</evidence>